<proteinExistence type="predicted"/>
<name>A0A1X7NCV8_9LACT</name>
<dbReference type="RefSeq" id="WP_085559897.1">
    <property type="nucleotide sequence ID" value="NZ_FOAH01000003.1"/>
</dbReference>
<evidence type="ECO:0000313" key="3">
    <source>
        <dbReference type="Proteomes" id="UP000193435"/>
    </source>
</evidence>
<reference evidence="2 3" key="1">
    <citation type="submission" date="2017-04" db="EMBL/GenBank/DDBJ databases">
        <authorList>
            <person name="Afonso C.L."/>
            <person name="Miller P.J."/>
            <person name="Scott M.A."/>
            <person name="Spackman E."/>
            <person name="Goraichik I."/>
            <person name="Dimitrov K.M."/>
            <person name="Suarez D.L."/>
            <person name="Swayne D.E."/>
        </authorList>
    </citation>
    <scope>NUCLEOTIDE SEQUENCE [LARGE SCALE GENOMIC DNA]</scope>
    <source>
        <strain evidence="2 3">LMG26642</strain>
    </source>
</reference>
<dbReference type="EMBL" id="FXBJ01000002">
    <property type="protein sequence ID" value="SMH35448.1"/>
    <property type="molecule type" value="Genomic_DNA"/>
</dbReference>
<organism evidence="2 3">
    <name type="scientific">Carnobacterium iners</name>
    <dbReference type="NCBI Taxonomy" id="1073423"/>
    <lineage>
        <taxon>Bacteria</taxon>
        <taxon>Bacillati</taxon>
        <taxon>Bacillota</taxon>
        <taxon>Bacilli</taxon>
        <taxon>Lactobacillales</taxon>
        <taxon>Carnobacteriaceae</taxon>
        <taxon>Carnobacterium</taxon>
    </lineage>
</organism>
<evidence type="ECO:0000313" key="2">
    <source>
        <dbReference type="EMBL" id="SMH35448.1"/>
    </source>
</evidence>
<accession>A0A1X7NCV8</accession>
<dbReference type="InterPro" id="IPR029491">
    <property type="entry name" value="Helicase_HTH"/>
</dbReference>
<sequence length="356" mass="41763">MNRLSYLDYFYLSLFSKTYSKKASTIYHIFTGKKTASILYSAERYHLTYVFALFPKLNRSQFNKSIEKLAHLNHLSQSGEKMEYYLSDSGEKESVGFFNSHYYPKQLNYLQNGLALNHFWRTLQLITQVLSEVRHKNKLYTPIEKEWEKQYWLKLWLKKSNKDKQELAVIFGNEWILILNELPLINAEILTANLSGHNNTGKTQNQLAEAYKKEAIEVHLIVLDSLACIGKIIEQYPKKTPLFFSIYKEMLQTHVGTTTSAILTKQYLLGGYSVEDTAKYRQLKLSTINEHVIEISIMDPLFDLSAILPLDRFKEIEQLLKETPALTYQEMLEKKPEVLFLWFRLAQIERNRNSDE</sequence>
<feature type="domain" description="Helicase Helix-turn-helix" evidence="1">
    <location>
        <begin position="262"/>
        <end position="333"/>
    </location>
</feature>
<protein>
    <submittedName>
        <fullName evidence="2">Ribulose-phosphate 3-epimerase</fullName>
    </submittedName>
</protein>
<evidence type="ECO:0000259" key="1">
    <source>
        <dbReference type="Pfam" id="PF14493"/>
    </source>
</evidence>
<dbReference type="OrthoDB" id="2168040at2"/>
<dbReference type="STRING" id="1073423.SAMN04488700_1799"/>
<gene>
    <name evidence="2" type="ORF">SAMN04488700_1799</name>
</gene>
<dbReference type="AlphaFoldDB" id="A0A1X7NCV8"/>
<dbReference type="Proteomes" id="UP000193435">
    <property type="component" value="Unassembled WGS sequence"/>
</dbReference>
<dbReference type="Pfam" id="PF14493">
    <property type="entry name" value="HTH_40"/>
    <property type="match status" value="1"/>
</dbReference>
<keyword evidence="3" id="KW-1185">Reference proteome</keyword>